<dbReference type="InterPro" id="IPR045078">
    <property type="entry name" value="TST/MPST-like"/>
</dbReference>
<evidence type="ECO:0000256" key="3">
    <source>
        <dbReference type="SAM" id="MobiDB-lite"/>
    </source>
</evidence>
<gene>
    <name evidence="6" type="ORF">KI810_03335</name>
</gene>
<dbReference type="RefSeq" id="WP_214174040.1">
    <property type="nucleotide sequence ID" value="NZ_JAHCVK010000001.1"/>
</dbReference>
<feature type="compositionally biased region" description="Gly residues" evidence="3">
    <location>
        <begin position="430"/>
        <end position="442"/>
    </location>
</feature>
<feature type="transmembrane region" description="Helical" evidence="4">
    <location>
        <begin position="12"/>
        <end position="29"/>
    </location>
</feature>
<dbReference type="PANTHER" id="PTHR11364:SF27">
    <property type="entry name" value="SULFURTRANSFERASE"/>
    <property type="match status" value="1"/>
</dbReference>
<dbReference type="EMBL" id="JAHCVK010000001">
    <property type="protein sequence ID" value="MBT0652074.1"/>
    <property type="molecule type" value="Genomic_DNA"/>
</dbReference>
<accession>A0ABS5S9M1</accession>
<sequence>MTQQVWRKGRIMLAGLFGVAMLTLVGLWGCGTSGYDNPSAAAVTTQTPTALIQAADLKQWADAGLVNKAGGYDRVVLLEVSTETNYNGAHIPGAQYVNLTNDLMENRYEGPMLAGQMVLSGAKMDALIQKLGIDANTTIVFTSSETEVGSPWNLTRGYATFRYWGFPKNRLKVLDGGNKAWKAAGFAMTTEIPTITKSTYGVTPNNISRIRTDLRASLPEMIAAVTAGTSTNDFIDGRATSPAVPGPTTDLIDGTKYVVFEGLVKGGRAYSYANLIDATTKQFKPIADIKTGLNIPATATSVYAICRAGNIASALFFAIDGYAYYNEVETGAMKAVWYDGSWGQWGLMSSSTANGGKLIAGSVWDTSLLTDSLTYNVGKTVSISGTPTVLTTTHIINYSTRLNNPEPSLADGNQLEKADAAYRSPVTTSTGGGATAGGGGGC</sequence>
<proteinExistence type="predicted"/>
<feature type="domain" description="Rhodanese" evidence="5">
    <location>
        <begin position="71"/>
        <end position="190"/>
    </location>
</feature>
<reference evidence="6 7" key="1">
    <citation type="submission" date="2021-05" db="EMBL/GenBank/DDBJ databases">
        <title>The draft genome of Geobacter luticola JCM 17780.</title>
        <authorList>
            <person name="Xu Z."/>
            <person name="Masuda Y."/>
            <person name="Itoh H."/>
            <person name="Senoo K."/>
        </authorList>
    </citation>
    <scope>NUCLEOTIDE SEQUENCE [LARGE SCALE GENOMIC DNA]</scope>
    <source>
        <strain evidence="6 7">JCM 17780</strain>
    </source>
</reference>
<dbReference type="PROSITE" id="PS00380">
    <property type="entry name" value="RHODANESE_1"/>
    <property type="match status" value="1"/>
</dbReference>
<keyword evidence="4" id="KW-0472">Membrane</keyword>
<keyword evidence="4" id="KW-0812">Transmembrane</keyword>
<evidence type="ECO:0000256" key="2">
    <source>
        <dbReference type="ARBA" id="ARBA00022737"/>
    </source>
</evidence>
<keyword evidence="7" id="KW-1185">Reference proteome</keyword>
<keyword evidence="1" id="KW-0808">Transferase</keyword>
<name>A0ABS5S9M1_9BACT</name>
<dbReference type="Proteomes" id="UP000756860">
    <property type="component" value="Unassembled WGS sequence"/>
</dbReference>
<dbReference type="PANTHER" id="PTHR11364">
    <property type="entry name" value="THIOSULFATE SULFERTANSFERASE"/>
    <property type="match status" value="1"/>
</dbReference>
<feature type="region of interest" description="Disordered" evidence="3">
    <location>
        <begin position="423"/>
        <end position="442"/>
    </location>
</feature>
<evidence type="ECO:0000256" key="4">
    <source>
        <dbReference type="SAM" id="Phobius"/>
    </source>
</evidence>
<dbReference type="Gene3D" id="3.40.250.10">
    <property type="entry name" value="Rhodanese-like domain"/>
    <property type="match status" value="1"/>
</dbReference>
<dbReference type="Pfam" id="PF00581">
    <property type="entry name" value="Rhodanese"/>
    <property type="match status" value="1"/>
</dbReference>
<comment type="caution">
    <text evidence="6">The sequence shown here is derived from an EMBL/GenBank/DDBJ whole genome shotgun (WGS) entry which is preliminary data.</text>
</comment>
<dbReference type="SMART" id="SM00450">
    <property type="entry name" value="RHOD"/>
    <property type="match status" value="1"/>
</dbReference>
<dbReference type="SUPFAM" id="SSF52821">
    <property type="entry name" value="Rhodanese/Cell cycle control phosphatase"/>
    <property type="match status" value="1"/>
</dbReference>
<keyword evidence="2" id="KW-0677">Repeat</keyword>
<evidence type="ECO:0000313" key="6">
    <source>
        <dbReference type="EMBL" id="MBT0652074.1"/>
    </source>
</evidence>
<organism evidence="6 7">
    <name type="scientific">Geomobilimonas luticola</name>
    <dbReference type="NCBI Taxonomy" id="1114878"/>
    <lineage>
        <taxon>Bacteria</taxon>
        <taxon>Pseudomonadati</taxon>
        <taxon>Thermodesulfobacteriota</taxon>
        <taxon>Desulfuromonadia</taxon>
        <taxon>Geobacterales</taxon>
        <taxon>Geobacteraceae</taxon>
        <taxon>Geomobilimonas</taxon>
    </lineage>
</organism>
<evidence type="ECO:0000256" key="1">
    <source>
        <dbReference type="ARBA" id="ARBA00022679"/>
    </source>
</evidence>
<keyword evidence="4" id="KW-1133">Transmembrane helix</keyword>
<dbReference type="InterPro" id="IPR001307">
    <property type="entry name" value="Thiosulphate_STrfase_CS"/>
</dbReference>
<evidence type="ECO:0000313" key="7">
    <source>
        <dbReference type="Proteomes" id="UP000756860"/>
    </source>
</evidence>
<protein>
    <submittedName>
        <fullName evidence="6">Sulfurtransferase</fullName>
    </submittedName>
</protein>
<dbReference type="NCBIfam" id="NF040901">
    <property type="entry name" value="SeO3_TeO2_ExtH"/>
    <property type="match status" value="1"/>
</dbReference>
<dbReference type="PROSITE" id="PS50206">
    <property type="entry name" value="RHODANESE_3"/>
    <property type="match status" value="1"/>
</dbReference>
<evidence type="ECO:0000259" key="5">
    <source>
        <dbReference type="PROSITE" id="PS50206"/>
    </source>
</evidence>
<dbReference type="InterPro" id="IPR036873">
    <property type="entry name" value="Rhodanese-like_dom_sf"/>
</dbReference>
<dbReference type="InterPro" id="IPR001763">
    <property type="entry name" value="Rhodanese-like_dom"/>
</dbReference>